<dbReference type="OrthoDB" id="7169664at2"/>
<accession>A0A1G8BSJ4</accession>
<gene>
    <name evidence="1" type="ORF">SAMN05421742_106109</name>
</gene>
<keyword evidence="2" id="KW-1185">Reference proteome</keyword>
<protein>
    <recommendedName>
        <fullName evidence="3">DUF2125 domain-containing protein</fullName>
    </recommendedName>
</protein>
<dbReference type="AlphaFoldDB" id="A0A1G8BSJ4"/>
<evidence type="ECO:0008006" key="3">
    <source>
        <dbReference type="Google" id="ProtNLM"/>
    </source>
</evidence>
<evidence type="ECO:0000313" key="2">
    <source>
        <dbReference type="Proteomes" id="UP000217076"/>
    </source>
</evidence>
<dbReference type="Proteomes" id="UP000217076">
    <property type="component" value="Unassembled WGS sequence"/>
</dbReference>
<dbReference type="Pfam" id="PF09898">
    <property type="entry name" value="DUF2125"/>
    <property type="match status" value="1"/>
</dbReference>
<name>A0A1G8BSJ4_9PROT</name>
<proteinExistence type="predicted"/>
<dbReference type="RefSeq" id="WP_092619451.1">
    <property type="nucleotide sequence ID" value="NZ_FNCV01000006.1"/>
</dbReference>
<evidence type="ECO:0000313" key="1">
    <source>
        <dbReference type="EMBL" id="SDH36099.1"/>
    </source>
</evidence>
<dbReference type="EMBL" id="FNCV01000006">
    <property type="protein sequence ID" value="SDH36099.1"/>
    <property type="molecule type" value="Genomic_DNA"/>
</dbReference>
<sequence>MASRRVMTLLSLPLSAAVLAAAYGAFWFMIASSAEEEITAWFDARAAEGYRVTRGTLAREGFPGPVRLRLSGAAIEVANPRRGAVVFEGFAPETVTVTVEPWAPTTTIVSLPGRQQVSFSVNGRSRVATITGNTLTALVESGGRGLAGLTVDLQQVAVRGALGGGETFTLARLDGRLTALASEVPQPAADTPTWRLGLQLADLDLPPQAGLPLGSRLDNLDLDARLLGPLPALPVGEAVNAWREAGGTLEVDRLSLDWPPLDVLTEGTLALDDFMQPEGALTARVRGFFEAVDSLAARGVVRSRDASMARIVLGVLAKRPPGGGPPELKVPVTLQQQMLYVGPMPLLALPTIRWGYHLQRNRGDIRPGFEIGPEGEIIRDPR</sequence>
<dbReference type="InterPro" id="IPR018666">
    <property type="entry name" value="DUF2125"/>
</dbReference>
<organism evidence="1 2">
    <name type="scientific">Roseospirillum parvum</name>
    <dbReference type="NCBI Taxonomy" id="83401"/>
    <lineage>
        <taxon>Bacteria</taxon>
        <taxon>Pseudomonadati</taxon>
        <taxon>Pseudomonadota</taxon>
        <taxon>Alphaproteobacteria</taxon>
        <taxon>Rhodospirillales</taxon>
        <taxon>Rhodospirillaceae</taxon>
        <taxon>Roseospirillum</taxon>
    </lineage>
</organism>
<reference evidence="2" key="1">
    <citation type="submission" date="2016-10" db="EMBL/GenBank/DDBJ databases">
        <authorList>
            <person name="Varghese N."/>
            <person name="Submissions S."/>
        </authorList>
    </citation>
    <scope>NUCLEOTIDE SEQUENCE [LARGE SCALE GENOMIC DNA]</scope>
    <source>
        <strain evidence="2">930I</strain>
    </source>
</reference>
<dbReference type="STRING" id="83401.SAMN05421742_106109"/>